<dbReference type="VEuPathDB" id="FungiDB:LEMA_uP101020.1"/>
<organism evidence="3">
    <name type="scientific">Leptosphaeria maculans (strain JN3 / isolate v23.1.3 / race Av1-4-5-6-7-8)</name>
    <name type="common">Blackleg fungus</name>
    <name type="synonym">Phoma lingam</name>
    <dbReference type="NCBI Taxonomy" id="985895"/>
    <lineage>
        <taxon>Eukaryota</taxon>
        <taxon>Fungi</taxon>
        <taxon>Dikarya</taxon>
        <taxon>Ascomycota</taxon>
        <taxon>Pezizomycotina</taxon>
        <taxon>Dothideomycetes</taxon>
        <taxon>Pleosporomycetidae</taxon>
        <taxon>Pleosporales</taxon>
        <taxon>Pleosporineae</taxon>
        <taxon>Leptosphaeriaceae</taxon>
        <taxon>Plenodomus</taxon>
        <taxon>Plenodomus lingam/Leptosphaeria maculans species complex</taxon>
    </lineage>
</organism>
<dbReference type="EMBL" id="FP929130">
    <property type="protein sequence ID" value="CBX96971.1"/>
    <property type="molecule type" value="Genomic_DNA"/>
</dbReference>
<dbReference type="Proteomes" id="UP000002668">
    <property type="component" value="Genome"/>
</dbReference>
<evidence type="ECO:0000313" key="2">
    <source>
        <dbReference type="EMBL" id="CBX96971.1"/>
    </source>
</evidence>
<dbReference type="HOGENOM" id="CLU_2758248_0_0_1"/>
<proteinExistence type="predicted"/>
<reference evidence="3" key="1">
    <citation type="journal article" date="2011" name="Nat. Commun.">
        <title>Effector diversification within compartments of the Leptosphaeria maculans genome affected by Repeat-Induced Point mutations.</title>
        <authorList>
            <person name="Rouxel T."/>
            <person name="Grandaubert J."/>
            <person name="Hane J.K."/>
            <person name="Hoede C."/>
            <person name="van de Wouw A.P."/>
            <person name="Couloux A."/>
            <person name="Dominguez V."/>
            <person name="Anthouard V."/>
            <person name="Bally P."/>
            <person name="Bourras S."/>
            <person name="Cozijnsen A.J."/>
            <person name="Ciuffetti L.M."/>
            <person name="Degrave A."/>
            <person name="Dilmaghani A."/>
            <person name="Duret L."/>
            <person name="Fudal I."/>
            <person name="Goodwin S.B."/>
            <person name="Gout L."/>
            <person name="Glaser N."/>
            <person name="Linglin J."/>
            <person name="Kema G.H.J."/>
            <person name="Lapalu N."/>
            <person name="Lawrence C.B."/>
            <person name="May K."/>
            <person name="Meyer M."/>
            <person name="Ollivier B."/>
            <person name="Poulain J."/>
            <person name="Schoch C.L."/>
            <person name="Simon A."/>
            <person name="Spatafora J.W."/>
            <person name="Stachowiak A."/>
            <person name="Turgeon B.G."/>
            <person name="Tyler B.M."/>
            <person name="Vincent D."/>
            <person name="Weissenbach J."/>
            <person name="Amselem J."/>
            <person name="Quesneville H."/>
            <person name="Oliver R.P."/>
            <person name="Wincker P."/>
            <person name="Balesdent M.-H."/>
            <person name="Howlett B.J."/>
        </authorList>
    </citation>
    <scope>NUCLEOTIDE SEQUENCE [LARGE SCALE GENOMIC DNA]</scope>
    <source>
        <strain evidence="3">JN3 / isolate v23.1.3 / race Av1-4-5-6-7-8</strain>
    </source>
</reference>
<feature type="region of interest" description="Disordered" evidence="1">
    <location>
        <begin position="1"/>
        <end position="29"/>
    </location>
</feature>
<evidence type="ECO:0000256" key="1">
    <source>
        <dbReference type="SAM" id="MobiDB-lite"/>
    </source>
</evidence>
<dbReference type="InParanoid" id="E5A0B1"/>
<dbReference type="AlphaFoldDB" id="E5A0B1"/>
<evidence type="ECO:0000313" key="3">
    <source>
        <dbReference type="Proteomes" id="UP000002668"/>
    </source>
</evidence>
<accession>E5A0B1</accession>
<name>E5A0B1_LEPMJ</name>
<keyword evidence="3" id="KW-1185">Reference proteome</keyword>
<sequence length="70" mass="8191">MSTPQQQAFPTKLSKNKSTHLDPNEDTNPIQWADVVRTKARGSETSWGLEWYRSFWKPCTEFSTPLCWED</sequence>
<gene>
    <name evidence="2" type="ORF">LEMA_uP101020.1</name>
</gene>
<protein>
    <submittedName>
        <fullName evidence="2">Predicted protein</fullName>
    </submittedName>
</protein>